<dbReference type="Proteomes" id="UP000033636">
    <property type="component" value="Unassembled WGS sequence"/>
</dbReference>
<evidence type="ECO:0000313" key="2">
    <source>
        <dbReference type="Proteomes" id="UP000033636"/>
    </source>
</evidence>
<protein>
    <submittedName>
        <fullName evidence="1">DUF362 domain-containing protein</fullName>
    </submittedName>
</protein>
<sequence>MIGALGPDAIPKELPKKDALILLAVHSYIPTPSNPRPEVIEAILERLQGRDVSIAFSMPKSYFEKAVKILGLEKLANKYKARILQVQGNAKEKIELTSTTGNKVRVKVLPQALDESVMKIAVAMPVSHSQVILYLTMPTASLNIVDPKDVQNLYEGFRPLYKYIADLYKIQKNYFCIIDGKFVIEGDGPIKGFQRYWGVTVYGDNCGETDYATAWGLGLDPFDLGYLYFYFEGRQPSLEVPKALVDNKTKIKLSSNVGIQLAWKREK</sequence>
<proteinExistence type="predicted"/>
<reference evidence="1" key="1">
    <citation type="submission" date="2024-07" db="EMBL/GenBank/DDBJ databases">
        <title>Metagenome and Metagenome-Assembled Genomes of Archaea from a hot spring from the geothermal field of Los Azufres, Mexico.</title>
        <authorList>
            <person name="Marin-Paredes R."/>
            <person name="Martinez-Romero E."/>
            <person name="Servin-Garciduenas L.E."/>
        </authorList>
    </citation>
    <scope>NUCLEOTIDE SEQUENCE</scope>
</reference>
<gene>
    <name evidence="1" type="ORF">TU35_003120</name>
</gene>
<accession>A0ACC6UZV0</accession>
<dbReference type="EMBL" id="JZWT02000006">
    <property type="protein sequence ID" value="MFB6490233.1"/>
    <property type="molecule type" value="Genomic_DNA"/>
</dbReference>
<comment type="caution">
    <text evidence="1">The sequence shown here is derived from an EMBL/GenBank/DDBJ whole genome shotgun (WGS) entry which is preliminary data.</text>
</comment>
<name>A0ACC6UZV0_9CREN</name>
<evidence type="ECO:0000313" key="1">
    <source>
        <dbReference type="EMBL" id="MFB6490233.1"/>
    </source>
</evidence>
<organism evidence="1 2">
    <name type="scientific">Thermoproteus sp. AZ2</name>
    <dbReference type="NCBI Taxonomy" id="1609232"/>
    <lineage>
        <taxon>Archaea</taxon>
        <taxon>Thermoproteota</taxon>
        <taxon>Thermoprotei</taxon>
        <taxon>Thermoproteales</taxon>
        <taxon>Thermoproteaceae</taxon>
        <taxon>Thermoproteus</taxon>
    </lineage>
</organism>